<accession>A0AA36FXW3</accession>
<keyword evidence="2" id="KW-1185">Reference proteome</keyword>
<organism evidence="1 2">
    <name type="scientific">Mesorhabditis spiculigera</name>
    <dbReference type="NCBI Taxonomy" id="96644"/>
    <lineage>
        <taxon>Eukaryota</taxon>
        <taxon>Metazoa</taxon>
        <taxon>Ecdysozoa</taxon>
        <taxon>Nematoda</taxon>
        <taxon>Chromadorea</taxon>
        <taxon>Rhabditida</taxon>
        <taxon>Rhabditina</taxon>
        <taxon>Rhabditomorpha</taxon>
        <taxon>Rhabditoidea</taxon>
        <taxon>Rhabditidae</taxon>
        <taxon>Mesorhabditinae</taxon>
        <taxon>Mesorhabditis</taxon>
    </lineage>
</organism>
<reference evidence="1" key="1">
    <citation type="submission" date="2023-06" db="EMBL/GenBank/DDBJ databases">
        <authorList>
            <person name="Delattre M."/>
        </authorList>
    </citation>
    <scope>NUCLEOTIDE SEQUENCE</scope>
    <source>
        <strain evidence="1">AF72</strain>
    </source>
</reference>
<protein>
    <submittedName>
        <fullName evidence="1">Uncharacterized protein</fullName>
    </submittedName>
</protein>
<proteinExistence type="predicted"/>
<dbReference type="EMBL" id="CATQJA010001847">
    <property type="protein sequence ID" value="CAJ0568838.1"/>
    <property type="molecule type" value="Genomic_DNA"/>
</dbReference>
<evidence type="ECO:0000313" key="2">
    <source>
        <dbReference type="Proteomes" id="UP001177023"/>
    </source>
</evidence>
<comment type="caution">
    <text evidence="1">The sequence shown here is derived from an EMBL/GenBank/DDBJ whole genome shotgun (WGS) entry which is preliminary data.</text>
</comment>
<dbReference type="AlphaFoldDB" id="A0AA36FXW3"/>
<name>A0AA36FXW3_9BILA</name>
<evidence type="ECO:0000313" key="1">
    <source>
        <dbReference type="EMBL" id="CAJ0568838.1"/>
    </source>
</evidence>
<dbReference type="Proteomes" id="UP001177023">
    <property type="component" value="Unassembled WGS sequence"/>
</dbReference>
<gene>
    <name evidence="1" type="ORF">MSPICULIGERA_LOCUS7349</name>
</gene>
<sequence length="191" mass="21901">MVREKLLKSRALVLSIYEGLLSIVTNCKACKKNIAVASAWFKWTMRGFVYIVLMGYLQLEDRLDQDLAAHGLDLMRQRDAFVNSSNLLLMIGIYRRGRALFPSSLEGLGREKIDPFYTETGKNGKSPSFIPVAPFQIYCQLTFDRIKNEPTNKPDKNKVLFEFGTTHGGSFQAYLTMRYLTHYGTEFVRFC</sequence>
<feature type="non-terminal residue" evidence="1">
    <location>
        <position position="191"/>
    </location>
</feature>